<feature type="compositionally biased region" description="Gly residues" evidence="1">
    <location>
        <begin position="50"/>
        <end position="59"/>
    </location>
</feature>
<feature type="region of interest" description="Disordered" evidence="1">
    <location>
        <begin position="83"/>
        <end position="104"/>
    </location>
</feature>
<protein>
    <submittedName>
        <fullName evidence="2">Uncharacterized protein</fullName>
    </submittedName>
</protein>
<proteinExistence type="predicted"/>
<dbReference type="HOGENOM" id="CLU_2246363_0_0_11"/>
<evidence type="ECO:0000313" key="2">
    <source>
        <dbReference type="EMBL" id="KDN84743.1"/>
    </source>
</evidence>
<dbReference type="AlphaFoldDB" id="A0A066YT82"/>
<keyword evidence="3" id="KW-1185">Reference proteome</keyword>
<reference evidence="2 3" key="1">
    <citation type="submission" date="2014-05" db="EMBL/GenBank/DDBJ databases">
        <title>Draft Genome Sequence of Kitasatospora cheerisanensis KCTC 2395.</title>
        <authorList>
            <person name="Nam D.H."/>
        </authorList>
    </citation>
    <scope>NUCLEOTIDE SEQUENCE [LARGE SCALE GENOMIC DNA]</scope>
    <source>
        <strain evidence="2 3">KCTC 2395</strain>
    </source>
</reference>
<name>A0A066YT82_9ACTN</name>
<accession>A0A066YT82</accession>
<dbReference type="Proteomes" id="UP000027178">
    <property type="component" value="Unassembled WGS sequence"/>
</dbReference>
<feature type="compositionally biased region" description="Basic and acidic residues" evidence="1">
    <location>
        <begin position="1"/>
        <end position="19"/>
    </location>
</feature>
<feature type="compositionally biased region" description="Gly residues" evidence="1">
    <location>
        <begin position="32"/>
        <end position="42"/>
    </location>
</feature>
<evidence type="ECO:0000313" key="3">
    <source>
        <dbReference type="Proteomes" id="UP000027178"/>
    </source>
</evidence>
<organism evidence="2 3">
    <name type="scientific">Kitasatospora cheerisanensis KCTC 2395</name>
    <dbReference type="NCBI Taxonomy" id="1348663"/>
    <lineage>
        <taxon>Bacteria</taxon>
        <taxon>Bacillati</taxon>
        <taxon>Actinomycetota</taxon>
        <taxon>Actinomycetes</taxon>
        <taxon>Kitasatosporales</taxon>
        <taxon>Streptomycetaceae</taxon>
        <taxon>Kitasatospora</taxon>
    </lineage>
</organism>
<sequence>MGDRGDAVAEWGDAVRGDGGRGGGGDVRRGGVRGAAGGGSGVRGRAEADAGGGPGGGVLRGQAAGVGAADRLAVRLGAASDRAALPVDGGGLRPHRDVRRTRRP</sequence>
<evidence type="ECO:0000256" key="1">
    <source>
        <dbReference type="SAM" id="MobiDB-lite"/>
    </source>
</evidence>
<comment type="caution">
    <text evidence="2">The sequence shown here is derived from an EMBL/GenBank/DDBJ whole genome shotgun (WGS) entry which is preliminary data.</text>
</comment>
<dbReference type="EMBL" id="JNBY01000090">
    <property type="protein sequence ID" value="KDN84743.1"/>
    <property type="molecule type" value="Genomic_DNA"/>
</dbReference>
<feature type="region of interest" description="Disordered" evidence="1">
    <location>
        <begin position="1"/>
        <end position="62"/>
    </location>
</feature>
<gene>
    <name evidence="2" type="ORF">KCH_35160</name>
</gene>